<name>A0A0F9CX34_9ZZZZ</name>
<evidence type="ECO:0000313" key="1">
    <source>
        <dbReference type="EMBL" id="KKL53829.1"/>
    </source>
</evidence>
<dbReference type="EMBL" id="LAZR01031413">
    <property type="protein sequence ID" value="KKL53829.1"/>
    <property type="molecule type" value="Genomic_DNA"/>
</dbReference>
<proteinExistence type="predicted"/>
<gene>
    <name evidence="1" type="ORF">LCGC14_2271520</name>
</gene>
<comment type="caution">
    <text evidence="1">The sequence shown here is derived from an EMBL/GenBank/DDBJ whole genome shotgun (WGS) entry which is preliminary data.</text>
</comment>
<reference evidence="1" key="1">
    <citation type="journal article" date="2015" name="Nature">
        <title>Complex archaea that bridge the gap between prokaryotes and eukaryotes.</title>
        <authorList>
            <person name="Spang A."/>
            <person name="Saw J.H."/>
            <person name="Jorgensen S.L."/>
            <person name="Zaremba-Niedzwiedzka K."/>
            <person name="Martijn J."/>
            <person name="Lind A.E."/>
            <person name="van Eijk R."/>
            <person name="Schleper C."/>
            <person name="Guy L."/>
            <person name="Ettema T.J."/>
        </authorList>
    </citation>
    <scope>NUCLEOTIDE SEQUENCE</scope>
</reference>
<dbReference type="AlphaFoldDB" id="A0A0F9CX34"/>
<protein>
    <submittedName>
        <fullName evidence="1">Uncharacterized protein</fullName>
    </submittedName>
</protein>
<feature type="non-terminal residue" evidence="1">
    <location>
        <position position="1"/>
    </location>
</feature>
<sequence>LDDVDWDIVGLMGKLTVRRTAKNSTVRTTGSIAGIALGAADGSDFLAGMKATAIRHGQSAADYADTAATIKSFKITGLKMPKDVAPPRWFFTDSNASAGWIGAVKLLNVNFDNLAAGFGFWAADTTPDNEIKSVKWADKMDKTIKGKWPPKDGGLFNHPDLEVQML</sequence>
<organism evidence="1">
    <name type="scientific">marine sediment metagenome</name>
    <dbReference type="NCBI Taxonomy" id="412755"/>
    <lineage>
        <taxon>unclassified sequences</taxon>
        <taxon>metagenomes</taxon>
        <taxon>ecological metagenomes</taxon>
    </lineage>
</organism>
<accession>A0A0F9CX34</accession>